<dbReference type="Gene3D" id="1.20.120.1630">
    <property type="match status" value="1"/>
</dbReference>
<reference evidence="7" key="1">
    <citation type="journal article" date="2020" name="New Phytol.">
        <title>Comparative genomics reveals dynamic genome evolution in host specialist ectomycorrhizal fungi.</title>
        <authorList>
            <person name="Lofgren L.A."/>
            <person name="Nguyen N.H."/>
            <person name="Vilgalys R."/>
            <person name="Ruytinx J."/>
            <person name="Liao H.L."/>
            <person name="Branco S."/>
            <person name="Kuo A."/>
            <person name="LaButti K."/>
            <person name="Lipzen A."/>
            <person name="Andreopoulos W."/>
            <person name="Pangilinan J."/>
            <person name="Riley R."/>
            <person name="Hundley H."/>
            <person name="Na H."/>
            <person name="Barry K."/>
            <person name="Grigoriev I.V."/>
            <person name="Stajich J.E."/>
            <person name="Kennedy P.G."/>
        </authorList>
    </citation>
    <scope>NUCLEOTIDE SEQUENCE</scope>
    <source>
        <strain evidence="7">MN1</strain>
    </source>
</reference>
<dbReference type="RefSeq" id="XP_041198121.1">
    <property type="nucleotide sequence ID" value="XM_041332326.1"/>
</dbReference>
<dbReference type="PANTHER" id="PTHR12714">
    <property type="entry name" value="PROTEIN-S ISOPRENYLCYSTEINE O-METHYLTRANSFERASE"/>
    <property type="match status" value="1"/>
</dbReference>
<comment type="caution">
    <text evidence="5">Lacks conserved residue(s) required for the propagation of feature annotation.</text>
</comment>
<evidence type="ECO:0000256" key="6">
    <source>
        <dbReference type="SAM" id="SignalP"/>
    </source>
</evidence>
<keyword evidence="5" id="KW-0949">S-adenosyl-L-methionine</keyword>
<organism evidence="7 8">
    <name type="scientific">Suillus subaureus</name>
    <dbReference type="NCBI Taxonomy" id="48587"/>
    <lineage>
        <taxon>Eukaryota</taxon>
        <taxon>Fungi</taxon>
        <taxon>Dikarya</taxon>
        <taxon>Basidiomycota</taxon>
        <taxon>Agaricomycotina</taxon>
        <taxon>Agaricomycetes</taxon>
        <taxon>Agaricomycetidae</taxon>
        <taxon>Boletales</taxon>
        <taxon>Suillineae</taxon>
        <taxon>Suillaceae</taxon>
        <taxon>Suillus</taxon>
    </lineage>
</organism>
<protein>
    <recommendedName>
        <fullName evidence="5">Protein-S-isoprenylcysteine O-methyltransferase</fullName>
        <ecNumber evidence="5">2.1.1.100</ecNumber>
    </recommendedName>
</protein>
<keyword evidence="3 5" id="KW-1133">Transmembrane helix</keyword>
<keyword evidence="2 5" id="KW-0812">Transmembrane</keyword>
<comment type="subcellular location">
    <subcellularLocation>
        <location evidence="5">Endoplasmic reticulum membrane</location>
        <topology evidence="5">Multi-pass membrane protein</topology>
    </subcellularLocation>
    <subcellularLocation>
        <location evidence="1">Membrane</location>
        <topology evidence="1">Multi-pass membrane protein</topology>
    </subcellularLocation>
</comment>
<accession>A0A9P7EKM7</accession>
<sequence>MSLLKIPFILVSAIGIHISLTSSSPPSLSKEKVVSSPLEISAWAASSAEVANILATYVGPSHIPEGIYGARAVRLLYTLHPTSITPAFLIGSIAVGIGGALRLYCISTLGKLWSFDLSIRKEHRLVTSGPYSVVRHPSYTGLLLQSVGIVVMYGTQGSWIRQSGILQVPLIKVLVTSFFAYTTFLAWLAISRPAVEDQMLQRALGEEWENWAKKSGLSRYQIDKMKFWRYDGFIAIPHVNVFTCASAEFDGIYLLDARTSIGPIIDDEGKSAHSIHLFADAYSRITTPS</sequence>
<name>A0A9P7EKM7_9AGAM</name>
<dbReference type="AlphaFoldDB" id="A0A9P7EKM7"/>
<evidence type="ECO:0000256" key="5">
    <source>
        <dbReference type="RuleBase" id="RU362022"/>
    </source>
</evidence>
<keyword evidence="5" id="KW-0808">Transferase</keyword>
<evidence type="ECO:0000256" key="3">
    <source>
        <dbReference type="ARBA" id="ARBA00022989"/>
    </source>
</evidence>
<dbReference type="Pfam" id="PF04140">
    <property type="entry name" value="ICMT"/>
    <property type="match status" value="1"/>
</dbReference>
<dbReference type="PANTHER" id="PTHR12714:SF9">
    <property type="entry name" value="PROTEIN-S-ISOPRENYLCYSTEINE O-METHYLTRANSFERASE"/>
    <property type="match status" value="1"/>
</dbReference>
<feature type="transmembrane region" description="Helical" evidence="5">
    <location>
        <begin position="84"/>
        <end position="105"/>
    </location>
</feature>
<proteinExistence type="inferred from homology"/>
<evidence type="ECO:0000256" key="2">
    <source>
        <dbReference type="ARBA" id="ARBA00022692"/>
    </source>
</evidence>
<dbReference type="GO" id="GO:0004671">
    <property type="term" value="F:protein C-terminal S-isoprenylcysteine carboxyl O-methyltransferase activity"/>
    <property type="evidence" value="ECO:0007669"/>
    <property type="project" value="UniProtKB-EC"/>
</dbReference>
<keyword evidence="6" id="KW-0732">Signal</keyword>
<feature type="transmembrane region" description="Helical" evidence="5">
    <location>
        <begin position="170"/>
        <end position="190"/>
    </location>
</feature>
<dbReference type="OrthoDB" id="422086at2759"/>
<comment type="caution">
    <text evidence="7">The sequence shown here is derived from an EMBL/GenBank/DDBJ whole genome shotgun (WGS) entry which is preliminary data.</text>
</comment>
<dbReference type="GO" id="GO:0005789">
    <property type="term" value="C:endoplasmic reticulum membrane"/>
    <property type="evidence" value="ECO:0007669"/>
    <property type="project" value="UniProtKB-SubCell"/>
</dbReference>
<dbReference type="GO" id="GO:0032259">
    <property type="term" value="P:methylation"/>
    <property type="evidence" value="ECO:0007669"/>
    <property type="project" value="UniProtKB-KW"/>
</dbReference>
<feature type="chain" id="PRO_5040214798" description="Protein-S-isoprenylcysteine O-methyltransferase" evidence="6">
    <location>
        <begin position="24"/>
        <end position="289"/>
    </location>
</feature>
<dbReference type="GeneID" id="64626343"/>
<keyword evidence="5" id="KW-0489">Methyltransferase</keyword>
<comment type="similarity">
    <text evidence="5">Belongs to the class VI-like SAM-binding methyltransferase superfamily. Isoprenylcysteine carboxyl methyltransferase family.</text>
</comment>
<keyword evidence="8" id="KW-1185">Reference proteome</keyword>
<dbReference type="InterPro" id="IPR007269">
    <property type="entry name" value="ICMT_MeTrfase"/>
</dbReference>
<evidence type="ECO:0000256" key="1">
    <source>
        <dbReference type="ARBA" id="ARBA00004141"/>
    </source>
</evidence>
<comment type="catalytic activity">
    <reaction evidence="5">
        <text>[protein]-C-terminal S-[(2E,6E)-farnesyl]-L-cysteine + S-adenosyl-L-methionine = [protein]-C-terminal S-[(2E,6E)-farnesyl]-L-cysteine methyl ester + S-adenosyl-L-homocysteine</text>
        <dbReference type="Rhea" id="RHEA:21672"/>
        <dbReference type="Rhea" id="RHEA-COMP:12125"/>
        <dbReference type="Rhea" id="RHEA-COMP:12126"/>
        <dbReference type="ChEBI" id="CHEBI:57856"/>
        <dbReference type="ChEBI" id="CHEBI:59789"/>
        <dbReference type="ChEBI" id="CHEBI:90510"/>
        <dbReference type="ChEBI" id="CHEBI:90511"/>
        <dbReference type="EC" id="2.1.1.100"/>
    </reaction>
</comment>
<evidence type="ECO:0000256" key="4">
    <source>
        <dbReference type="ARBA" id="ARBA00023136"/>
    </source>
</evidence>
<keyword evidence="4 5" id="KW-0472">Membrane</keyword>
<keyword evidence="5" id="KW-0256">Endoplasmic reticulum</keyword>
<dbReference type="Proteomes" id="UP000807769">
    <property type="component" value="Unassembled WGS sequence"/>
</dbReference>
<gene>
    <name evidence="7" type="ORF">BJ212DRAFT_1295579</name>
</gene>
<dbReference type="EC" id="2.1.1.100" evidence="5"/>
<evidence type="ECO:0000313" key="7">
    <source>
        <dbReference type="EMBL" id="KAG1824404.1"/>
    </source>
</evidence>
<evidence type="ECO:0000313" key="8">
    <source>
        <dbReference type="Proteomes" id="UP000807769"/>
    </source>
</evidence>
<feature type="signal peptide" evidence="6">
    <location>
        <begin position="1"/>
        <end position="23"/>
    </location>
</feature>
<dbReference type="EMBL" id="JABBWG010000003">
    <property type="protein sequence ID" value="KAG1824404.1"/>
    <property type="molecule type" value="Genomic_DNA"/>
</dbReference>